<protein>
    <submittedName>
        <fullName evidence="1">Uncharacterized protein</fullName>
    </submittedName>
</protein>
<dbReference type="RefSeq" id="XP_011402373.1">
    <property type="nucleotide sequence ID" value="XM_011404071.1"/>
</dbReference>
<evidence type="ECO:0000313" key="1">
    <source>
        <dbReference type="EMBL" id="KFM29320.1"/>
    </source>
</evidence>
<dbReference type="Proteomes" id="UP000028924">
    <property type="component" value="Unassembled WGS sequence"/>
</dbReference>
<reference evidence="1 2" key="1">
    <citation type="journal article" date="2014" name="BMC Genomics">
        <title>Oil accumulation mechanisms of the oleaginous microalga Chlorella protothecoides revealed through its genome, transcriptomes, and proteomes.</title>
        <authorList>
            <person name="Gao C."/>
            <person name="Wang Y."/>
            <person name="Shen Y."/>
            <person name="Yan D."/>
            <person name="He X."/>
            <person name="Dai J."/>
            <person name="Wu Q."/>
        </authorList>
    </citation>
    <scope>NUCLEOTIDE SEQUENCE [LARGE SCALE GENOMIC DNA]</scope>
    <source>
        <strain evidence="1 2">0710</strain>
    </source>
</reference>
<dbReference type="AlphaFoldDB" id="A0A087SUB6"/>
<dbReference type="KEGG" id="apro:F751_5758"/>
<organism evidence="1 2">
    <name type="scientific">Auxenochlorella protothecoides</name>
    <name type="common">Green microalga</name>
    <name type="synonym">Chlorella protothecoides</name>
    <dbReference type="NCBI Taxonomy" id="3075"/>
    <lineage>
        <taxon>Eukaryota</taxon>
        <taxon>Viridiplantae</taxon>
        <taxon>Chlorophyta</taxon>
        <taxon>core chlorophytes</taxon>
        <taxon>Trebouxiophyceae</taxon>
        <taxon>Chlorellales</taxon>
        <taxon>Chlorellaceae</taxon>
        <taxon>Auxenochlorella</taxon>
    </lineage>
</organism>
<dbReference type="GeneID" id="23617149"/>
<proteinExistence type="predicted"/>
<gene>
    <name evidence="1" type="ORF">F751_5758</name>
</gene>
<name>A0A087SUB6_AUXPR</name>
<evidence type="ECO:0000313" key="2">
    <source>
        <dbReference type="Proteomes" id="UP000028924"/>
    </source>
</evidence>
<keyword evidence="2" id="KW-1185">Reference proteome</keyword>
<dbReference type="OrthoDB" id="508046at2759"/>
<accession>A0A087SUB6</accession>
<dbReference type="EMBL" id="KL662190">
    <property type="protein sequence ID" value="KFM29320.1"/>
    <property type="molecule type" value="Genomic_DNA"/>
</dbReference>
<sequence>MPFGIYPVHCIVPASLNFHLPRSSAHKLRTGLIPLRADVQNLDAIVQDAQRRRMASARGLTGMWVKDKANSDSMDTVCEMAALSWVLRTAVKIISRMELKDDEEAFEVTMKAGGILDVRERYPWSGEPVNHPRRDKRRGKHTAYVKRTDQGPTVYVKWDDPMGGTCSDHFRLTGYGDTLEQHSEMTIGERTHRYISRYNRQR</sequence>